<dbReference type="EMBL" id="VWPK01000014">
    <property type="protein sequence ID" value="KAA5612149.1"/>
    <property type="molecule type" value="Genomic_DNA"/>
</dbReference>
<sequence>MRLILKNQALLLPPAHGLFRNCHASTLVRRPDGTIHVAFFAGTTEGAGDTAIWTMTCQDGQWGTPRRILAEPGLAHWNPVLHDSGEALLLFYKVGPDVHHWITRLALSRDGGETWSAPAALVPGDARPRGPVRNKLLRLANGDWLAPGSIETPTTWDAFVDRSPDRGGSWAFHPVPLRHVPPGSRPAEAWSGLAEAALWETDPARVFAWDGVIQPTLWEFPAGHVHMLLRSTRGVIYRSDSRDGGRSWCEAYPTSLPNNNSGIDLAHPGGGRLVLACNPVTGNWASRTPLSLLCSEDNGASWSEPLHLETREGEFSYPAIIADGNRLHVTYTVRRENIACAVVDITT</sequence>
<protein>
    <recommendedName>
        <fullName evidence="1">Sialidase domain-containing protein</fullName>
    </recommendedName>
</protein>
<feature type="domain" description="Sialidase" evidence="1">
    <location>
        <begin position="33"/>
        <end position="329"/>
    </location>
</feature>
<name>A0A5M6IW19_9PROT</name>
<dbReference type="PANTHER" id="PTHR43752">
    <property type="entry name" value="BNR/ASP-BOX REPEAT FAMILY PROTEIN"/>
    <property type="match status" value="1"/>
</dbReference>
<reference evidence="2 3" key="1">
    <citation type="submission" date="2019-09" db="EMBL/GenBank/DDBJ databases">
        <title>Genome sequence of Rhodovastum atsumiense, a diverse member of the Acetobacteraceae family of non-sulfur purple photosynthetic bacteria.</title>
        <authorList>
            <person name="Meyer T."/>
            <person name="Kyndt J."/>
        </authorList>
    </citation>
    <scope>NUCLEOTIDE SEQUENCE [LARGE SCALE GENOMIC DNA]</scope>
    <source>
        <strain evidence="2 3">DSM 21279</strain>
    </source>
</reference>
<evidence type="ECO:0000259" key="1">
    <source>
        <dbReference type="Pfam" id="PF13088"/>
    </source>
</evidence>
<dbReference type="RefSeq" id="WP_150040756.1">
    <property type="nucleotide sequence ID" value="NZ_OW485601.1"/>
</dbReference>
<gene>
    <name evidence="2" type="ORF">F1189_10805</name>
</gene>
<dbReference type="InterPro" id="IPR036278">
    <property type="entry name" value="Sialidase_sf"/>
</dbReference>
<dbReference type="Gene3D" id="2.120.10.10">
    <property type="match status" value="1"/>
</dbReference>
<comment type="caution">
    <text evidence="2">The sequence shown here is derived from an EMBL/GenBank/DDBJ whole genome shotgun (WGS) entry which is preliminary data.</text>
</comment>
<accession>A0A5M6IW19</accession>
<dbReference type="InterPro" id="IPR011040">
    <property type="entry name" value="Sialidase"/>
</dbReference>
<dbReference type="PANTHER" id="PTHR43752:SF2">
    <property type="entry name" value="BNR_ASP-BOX REPEAT FAMILY PROTEIN"/>
    <property type="match status" value="1"/>
</dbReference>
<organism evidence="2 3">
    <name type="scientific">Rhodovastum atsumiense</name>
    <dbReference type="NCBI Taxonomy" id="504468"/>
    <lineage>
        <taxon>Bacteria</taxon>
        <taxon>Pseudomonadati</taxon>
        <taxon>Pseudomonadota</taxon>
        <taxon>Alphaproteobacteria</taxon>
        <taxon>Acetobacterales</taxon>
        <taxon>Acetobacteraceae</taxon>
        <taxon>Rhodovastum</taxon>
    </lineage>
</organism>
<evidence type="ECO:0000313" key="3">
    <source>
        <dbReference type="Proteomes" id="UP000325255"/>
    </source>
</evidence>
<dbReference type="AlphaFoldDB" id="A0A5M6IW19"/>
<dbReference type="Proteomes" id="UP000325255">
    <property type="component" value="Unassembled WGS sequence"/>
</dbReference>
<dbReference type="CDD" id="cd15482">
    <property type="entry name" value="Sialidase_non-viral"/>
    <property type="match status" value="1"/>
</dbReference>
<evidence type="ECO:0000313" key="2">
    <source>
        <dbReference type="EMBL" id="KAA5612149.1"/>
    </source>
</evidence>
<proteinExistence type="predicted"/>
<dbReference type="SUPFAM" id="SSF50939">
    <property type="entry name" value="Sialidases"/>
    <property type="match status" value="1"/>
</dbReference>
<keyword evidence="3" id="KW-1185">Reference proteome</keyword>
<dbReference type="Pfam" id="PF13088">
    <property type="entry name" value="BNR_2"/>
    <property type="match status" value="1"/>
</dbReference>
<dbReference type="OrthoDB" id="41724at2"/>